<dbReference type="OrthoDB" id="448051at2759"/>
<feature type="compositionally biased region" description="Polar residues" evidence="5">
    <location>
        <begin position="332"/>
        <end position="359"/>
    </location>
</feature>
<evidence type="ECO:0000256" key="2">
    <source>
        <dbReference type="ARBA" id="ARBA00008300"/>
    </source>
</evidence>
<dbReference type="EMBL" id="KZ819202">
    <property type="protein sequence ID" value="PWY97794.1"/>
    <property type="molecule type" value="Genomic_DNA"/>
</dbReference>
<evidence type="ECO:0000313" key="7">
    <source>
        <dbReference type="EMBL" id="PWY97794.1"/>
    </source>
</evidence>
<dbReference type="GO" id="GO:0016298">
    <property type="term" value="F:lipase activity"/>
    <property type="evidence" value="ECO:0007669"/>
    <property type="project" value="InterPro"/>
</dbReference>
<keyword evidence="8" id="KW-1185">Reference proteome</keyword>
<protein>
    <recommendedName>
        <fullName evidence="9">Alpha/beta-hydrolase</fullName>
    </recommendedName>
</protein>
<evidence type="ECO:0000256" key="1">
    <source>
        <dbReference type="ARBA" id="ARBA00004502"/>
    </source>
</evidence>
<dbReference type="InParanoid" id="A0A317XHQ1"/>
<dbReference type="Pfam" id="PF10230">
    <property type="entry name" value="LIDHydrolase"/>
    <property type="match status" value="1"/>
</dbReference>
<feature type="region of interest" description="Disordered" evidence="5">
    <location>
        <begin position="382"/>
        <end position="414"/>
    </location>
</feature>
<keyword evidence="6" id="KW-0732">Signal</keyword>
<keyword evidence="3" id="KW-0551">Lipid droplet</keyword>
<feature type="compositionally biased region" description="Low complexity" evidence="5">
    <location>
        <begin position="318"/>
        <end position="328"/>
    </location>
</feature>
<feature type="signal peptide" evidence="6">
    <location>
        <begin position="1"/>
        <end position="21"/>
    </location>
</feature>
<evidence type="ECO:0000256" key="3">
    <source>
        <dbReference type="ARBA" id="ARBA00022677"/>
    </source>
</evidence>
<evidence type="ECO:0000256" key="6">
    <source>
        <dbReference type="SAM" id="SignalP"/>
    </source>
</evidence>
<dbReference type="GO" id="GO:0019915">
    <property type="term" value="P:lipid storage"/>
    <property type="evidence" value="ECO:0007669"/>
    <property type="project" value="InterPro"/>
</dbReference>
<dbReference type="AlphaFoldDB" id="A0A317XHQ1"/>
<comment type="subcellular location">
    <subcellularLocation>
        <location evidence="1">Lipid droplet</location>
    </subcellularLocation>
</comment>
<feature type="compositionally biased region" description="Polar residues" evidence="5">
    <location>
        <begin position="395"/>
        <end position="413"/>
    </location>
</feature>
<dbReference type="STRING" id="1882483.A0A317XHQ1"/>
<evidence type="ECO:0000256" key="4">
    <source>
        <dbReference type="ARBA" id="ARBA00022801"/>
    </source>
</evidence>
<name>A0A317XHQ1_9BASI</name>
<comment type="similarity">
    <text evidence="2">Belongs to the AB hydrolase superfamily. LDAH family.</text>
</comment>
<sequence>MASASLASHLALPLVASFAGAQTLWWPSATASAPRVVLVFIPGNPGLSSYYINFLHSIYSSKSLSSSSIEIVSISQRGHAPLPAVGDSPVWGDNLTNQKQAAKGYGTRLQDQVRHKVAVVDAIRRMYPDREKTKLVVVGHSIGAWMAIETLKKRPEQVDGVHLLFPTLAWIGRTPNARRLRLLLNPVVRDVVLPLPLLMLSMLPLFLLLRLVSLFTAQPLPAALATADLLKTPGAVRNALRMAREEFKTVQGLETSTIETLRKFSADEEAANKVQGRGYVRSYWASDEMDSWAPGWIRSQVETELQLHRVHLPPSLNLSAARSSASGRNGKEQTTPGRLRSNMRTRSFSVSEYRSSPGSIPNLRNAKAIRRPNGEIVIEAEINEPSSESEDDAQNLDTLDSHANGTGSSANDRASQRALNYHLGRFRATSTHCKIGMPHAFCVHHSDEMAQIVSHWISHDHLQKD</sequence>
<organism evidence="7 8">
    <name type="scientific">Testicularia cyperi</name>
    <dbReference type="NCBI Taxonomy" id="1882483"/>
    <lineage>
        <taxon>Eukaryota</taxon>
        <taxon>Fungi</taxon>
        <taxon>Dikarya</taxon>
        <taxon>Basidiomycota</taxon>
        <taxon>Ustilaginomycotina</taxon>
        <taxon>Ustilaginomycetes</taxon>
        <taxon>Ustilaginales</taxon>
        <taxon>Anthracoideaceae</taxon>
        <taxon>Testicularia</taxon>
    </lineage>
</organism>
<dbReference type="Proteomes" id="UP000246740">
    <property type="component" value="Unassembled WGS sequence"/>
</dbReference>
<gene>
    <name evidence="7" type="ORF">BCV70DRAFT_45568</name>
</gene>
<evidence type="ECO:0000256" key="5">
    <source>
        <dbReference type="SAM" id="MobiDB-lite"/>
    </source>
</evidence>
<feature type="chain" id="PRO_5016263540" description="Alpha/beta-hydrolase" evidence="6">
    <location>
        <begin position="22"/>
        <end position="465"/>
    </location>
</feature>
<dbReference type="PANTHER" id="PTHR13390">
    <property type="entry name" value="LIPASE"/>
    <property type="match status" value="1"/>
</dbReference>
<evidence type="ECO:0008006" key="9">
    <source>
        <dbReference type="Google" id="ProtNLM"/>
    </source>
</evidence>
<dbReference type="Gene3D" id="3.40.50.1820">
    <property type="entry name" value="alpha/beta hydrolase"/>
    <property type="match status" value="1"/>
</dbReference>
<feature type="region of interest" description="Disordered" evidence="5">
    <location>
        <begin position="318"/>
        <end position="367"/>
    </location>
</feature>
<accession>A0A317XHQ1</accession>
<keyword evidence="4" id="KW-0378">Hydrolase</keyword>
<dbReference type="InterPro" id="IPR029058">
    <property type="entry name" value="AB_hydrolase_fold"/>
</dbReference>
<dbReference type="InterPro" id="IPR019363">
    <property type="entry name" value="LDAH"/>
</dbReference>
<proteinExistence type="inferred from homology"/>
<reference evidence="7 8" key="1">
    <citation type="journal article" date="2018" name="Mol. Biol. Evol.">
        <title>Broad Genomic Sampling Reveals a Smut Pathogenic Ancestry of the Fungal Clade Ustilaginomycotina.</title>
        <authorList>
            <person name="Kijpornyongpan T."/>
            <person name="Mondo S.J."/>
            <person name="Barry K."/>
            <person name="Sandor L."/>
            <person name="Lee J."/>
            <person name="Lipzen A."/>
            <person name="Pangilinan J."/>
            <person name="LaButti K."/>
            <person name="Hainaut M."/>
            <person name="Henrissat B."/>
            <person name="Grigoriev I.V."/>
            <person name="Spatafora J.W."/>
            <person name="Aime M.C."/>
        </authorList>
    </citation>
    <scope>NUCLEOTIDE SEQUENCE [LARGE SCALE GENOMIC DNA]</scope>
    <source>
        <strain evidence="7 8">MCA 3645</strain>
    </source>
</reference>
<evidence type="ECO:0000313" key="8">
    <source>
        <dbReference type="Proteomes" id="UP000246740"/>
    </source>
</evidence>
<dbReference type="PANTHER" id="PTHR13390:SF0">
    <property type="entry name" value="LIPID DROPLET-ASSOCIATED HYDROLASE"/>
    <property type="match status" value="1"/>
</dbReference>
<dbReference type="SUPFAM" id="SSF53474">
    <property type="entry name" value="alpha/beta-Hydrolases"/>
    <property type="match status" value="1"/>
</dbReference>
<dbReference type="GO" id="GO:0005811">
    <property type="term" value="C:lipid droplet"/>
    <property type="evidence" value="ECO:0007669"/>
    <property type="project" value="UniProtKB-SubCell"/>
</dbReference>